<dbReference type="EMBL" id="MLJW01000004">
    <property type="protein sequence ID" value="OIR17615.1"/>
    <property type="molecule type" value="Genomic_DNA"/>
</dbReference>
<keyword evidence="4 6" id="KW-1133">Transmembrane helix</keyword>
<feature type="transmembrane region" description="Helical" evidence="6">
    <location>
        <begin position="90"/>
        <end position="107"/>
    </location>
</feature>
<dbReference type="InterPro" id="IPR003416">
    <property type="entry name" value="MgtC/SapB/SrpB/YhiD_fam"/>
</dbReference>
<feature type="transmembrane region" description="Helical" evidence="6">
    <location>
        <begin position="20"/>
        <end position="40"/>
    </location>
</feature>
<protein>
    <submittedName>
        <fullName evidence="8">Putative Mg(2+) transport ATPase</fullName>
    </submittedName>
</protein>
<dbReference type="GO" id="GO:0005886">
    <property type="term" value="C:plasma membrane"/>
    <property type="evidence" value="ECO:0007669"/>
    <property type="project" value="UniProtKB-SubCell"/>
</dbReference>
<reference evidence="8" key="1">
    <citation type="submission" date="2016-10" db="EMBL/GenBank/DDBJ databases">
        <title>Sequence of Gallionella enrichment culture.</title>
        <authorList>
            <person name="Poehlein A."/>
            <person name="Muehling M."/>
            <person name="Daniel R."/>
        </authorList>
    </citation>
    <scope>NUCLEOTIDE SEQUENCE</scope>
</reference>
<comment type="subcellular location">
    <subcellularLocation>
        <location evidence="1">Cell membrane</location>
        <topology evidence="1">Multi-pass membrane protein</topology>
    </subcellularLocation>
</comment>
<dbReference type="AlphaFoldDB" id="A0A1J5T9M9"/>
<gene>
    <name evidence="8" type="ORF">GALL_18330</name>
</gene>
<keyword evidence="2" id="KW-1003">Cell membrane</keyword>
<dbReference type="PRINTS" id="PR01837">
    <property type="entry name" value="MGTCSAPBPROT"/>
</dbReference>
<name>A0A1J5T9M9_9ZZZZ</name>
<dbReference type="PANTHER" id="PTHR33778">
    <property type="entry name" value="PROTEIN MGTC"/>
    <property type="match status" value="1"/>
</dbReference>
<evidence type="ECO:0000259" key="7">
    <source>
        <dbReference type="Pfam" id="PF02308"/>
    </source>
</evidence>
<evidence type="ECO:0000256" key="3">
    <source>
        <dbReference type="ARBA" id="ARBA00022692"/>
    </source>
</evidence>
<evidence type="ECO:0000256" key="2">
    <source>
        <dbReference type="ARBA" id="ARBA00022475"/>
    </source>
</evidence>
<accession>A0A1J5T9M9</accession>
<feature type="transmembrane region" description="Helical" evidence="6">
    <location>
        <begin position="52"/>
        <end position="70"/>
    </location>
</feature>
<feature type="domain" description="MgtC/SapB/SrpB/YhiD N-terminal" evidence="7">
    <location>
        <begin position="28"/>
        <end position="159"/>
    </location>
</feature>
<keyword evidence="3 6" id="KW-0812">Transmembrane</keyword>
<sequence>MTLLSEQSLAAYWSLPMVEANIVIFMNLLGALFLGLLVGYERSYHGRAAGMRTYGLVCLASAGLTVIVGYPELWFGGHSKLPSNPDVTRVIQGIVTGIGFLCSGVIIKEGFTISGLTTAASIWLASTIGVLVGVGFYGAAILLSVLSALVMMWITKLENWLPARHAISIALTYQQGFEPTEQELQKALSQYGYAIAKGTFMIQSNQGKAEWSFAAISQQRQSELSIPEISQKLSQFNGVENFHVSFARN</sequence>
<dbReference type="InterPro" id="IPR049177">
    <property type="entry name" value="MgtC_SapB_SrpB_YhiD_N"/>
</dbReference>
<evidence type="ECO:0000256" key="4">
    <source>
        <dbReference type="ARBA" id="ARBA00022989"/>
    </source>
</evidence>
<keyword evidence="5 6" id="KW-0472">Membrane</keyword>
<evidence type="ECO:0000256" key="1">
    <source>
        <dbReference type="ARBA" id="ARBA00004651"/>
    </source>
</evidence>
<feature type="transmembrane region" description="Helical" evidence="6">
    <location>
        <begin position="128"/>
        <end position="154"/>
    </location>
</feature>
<organism evidence="8">
    <name type="scientific">mine drainage metagenome</name>
    <dbReference type="NCBI Taxonomy" id="410659"/>
    <lineage>
        <taxon>unclassified sequences</taxon>
        <taxon>metagenomes</taxon>
        <taxon>ecological metagenomes</taxon>
    </lineage>
</organism>
<dbReference type="PANTHER" id="PTHR33778:SF1">
    <property type="entry name" value="MAGNESIUM TRANSPORTER YHID-RELATED"/>
    <property type="match status" value="1"/>
</dbReference>
<dbReference type="Pfam" id="PF02308">
    <property type="entry name" value="MgtC"/>
    <property type="match status" value="1"/>
</dbReference>
<evidence type="ECO:0000256" key="6">
    <source>
        <dbReference type="SAM" id="Phobius"/>
    </source>
</evidence>
<proteinExistence type="predicted"/>
<comment type="caution">
    <text evidence="8">The sequence shown here is derived from an EMBL/GenBank/DDBJ whole genome shotgun (WGS) entry which is preliminary data.</text>
</comment>
<evidence type="ECO:0000313" key="8">
    <source>
        <dbReference type="EMBL" id="OIR17615.1"/>
    </source>
</evidence>
<evidence type="ECO:0000256" key="5">
    <source>
        <dbReference type="ARBA" id="ARBA00023136"/>
    </source>
</evidence>